<dbReference type="InterPro" id="IPR036435">
    <property type="entry name" value="Leukocidin/porin_MspA_sf"/>
</dbReference>
<sequence length="214" mass="21711">MRGARALTAVMATAGYALITTHASAAYAPHEKTYSTASGFEFTVGQRDVDARPVPALNGMPTNREVFLDNISYGKVPAGGTGHLKTGFYVGCQADIDAKLHLDPELDLNPAITAHAGLDTSLGPHAGVDLSVGPSVTGGIGVDISIAPGKIADVVAGEKDLPGDGGTGTLLIQDFHLMVGGCGGQLTIRPYTLVRADSGPDGGSGAVYGDPITL</sequence>
<accession>A0A6I3KQQ5</accession>
<dbReference type="AlphaFoldDB" id="A0A6I3KQQ5"/>
<dbReference type="EMBL" id="WMBB01000001">
    <property type="protein sequence ID" value="MTE11661.1"/>
    <property type="molecule type" value="Genomic_DNA"/>
</dbReference>
<evidence type="ECO:0000256" key="2">
    <source>
        <dbReference type="SAM" id="SignalP"/>
    </source>
</evidence>
<keyword evidence="1 2" id="KW-0732">Signal</keyword>
<protein>
    <recommendedName>
        <fullName evidence="5">MspA protein</fullName>
    </recommendedName>
</protein>
<reference evidence="3 4" key="1">
    <citation type="submission" date="2019-11" db="EMBL/GenBank/DDBJ databases">
        <title>Nocardia sp. nov. CT2-14 isolated from soil.</title>
        <authorList>
            <person name="Kanchanasin P."/>
            <person name="Tanasupawat S."/>
            <person name="Yuki M."/>
            <person name="Kudo T."/>
        </authorList>
    </citation>
    <scope>NUCLEOTIDE SEQUENCE [LARGE SCALE GENOMIC DNA]</scope>
    <source>
        <strain evidence="3 4">CT2-14</strain>
    </source>
</reference>
<evidence type="ECO:0000313" key="3">
    <source>
        <dbReference type="EMBL" id="MTE11661.1"/>
    </source>
</evidence>
<dbReference type="SUPFAM" id="SSF56959">
    <property type="entry name" value="Leukocidin-like"/>
    <property type="match status" value="1"/>
</dbReference>
<evidence type="ECO:0000313" key="4">
    <source>
        <dbReference type="Proteomes" id="UP000432464"/>
    </source>
</evidence>
<name>A0A6I3KQQ5_9NOCA</name>
<dbReference type="Gene3D" id="2.60.40.1650">
    <property type="entry name" value="Porin MspA (Ig-like beta-sandwich domain)"/>
    <property type="match status" value="2"/>
</dbReference>
<evidence type="ECO:0008006" key="5">
    <source>
        <dbReference type="Google" id="ProtNLM"/>
    </source>
</evidence>
<feature type="signal peptide" evidence="2">
    <location>
        <begin position="1"/>
        <end position="25"/>
    </location>
</feature>
<organism evidence="3 4">
    <name type="scientific">Nocardia aurantiaca</name>
    <dbReference type="NCBI Taxonomy" id="2675850"/>
    <lineage>
        <taxon>Bacteria</taxon>
        <taxon>Bacillati</taxon>
        <taxon>Actinomycetota</taxon>
        <taxon>Actinomycetes</taxon>
        <taxon>Mycobacteriales</taxon>
        <taxon>Nocardiaceae</taxon>
        <taxon>Nocardia</taxon>
    </lineage>
</organism>
<dbReference type="Pfam" id="PF09203">
    <property type="entry name" value="MspA"/>
    <property type="match status" value="1"/>
</dbReference>
<gene>
    <name evidence="3" type="ORF">GLP40_02515</name>
</gene>
<proteinExistence type="predicted"/>
<dbReference type="InterPro" id="IPR015286">
    <property type="entry name" value="Porin_fam_mycobact-type"/>
</dbReference>
<dbReference type="Proteomes" id="UP000432464">
    <property type="component" value="Unassembled WGS sequence"/>
</dbReference>
<comment type="caution">
    <text evidence="3">The sequence shown here is derived from an EMBL/GenBank/DDBJ whole genome shotgun (WGS) entry which is preliminary data.</text>
</comment>
<dbReference type="RefSeq" id="WP_154786130.1">
    <property type="nucleotide sequence ID" value="NZ_WMBB01000001.1"/>
</dbReference>
<keyword evidence="4" id="KW-1185">Reference proteome</keyword>
<feature type="chain" id="PRO_5026194082" description="MspA protein" evidence="2">
    <location>
        <begin position="26"/>
        <end position="214"/>
    </location>
</feature>
<evidence type="ECO:0000256" key="1">
    <source>
        <dbReference type="ARBA" id="ARBA00022729"/>
    </source>
</evidence>